<sequence length="117" mass="12530">MHSWVDKGQTSYTATYTSVNCASAKEVIIKNCLALIPVVVRASNGNACRTYALIDDGADKTLCDERLLRQLNVESRKITFTMSTASATDILQHGHEVDLEVSPLTGGSPVGLGTFGL</sequence>
<protein>
    <submittedName>
        <fullName evidence="1">Uncharacterized protein</fullName>
    </submittedName>
</protein>
<keyword evidence="2" id="KW-1185">Reference proteome</keyword>
<evidence type="ECO:0000313" key="1">
    <source>
        <dbReference type="EMBL" id="KAH3792794.1"/>
    </source>
</evidence>
<comment type="caution">
    <text evidence="1">The sequence shown here is derived from an EMBL/GenBank/DDBJ whole genome shotgun (WGS) entry which is preliminary data.</text>
</comment>
<dbReference type="EMBL" id="JAIWYP010000007">
    <property type="protein sequence ID" value="KAH3792794.1"/>
    <property type="molecule type" value="Genomic_DNA"/>
</dbReference>
<accession>A0A9D4F7M2</accession>
<gene>
    <name evidence="1" type="ORF">DPMN_146293</name>
</gene>
<dbReference type="PANTHER" id="PTHR47331:SF1">
    <property type="entry name" value="GAG-LIKE PROTEIN"/>
    <property type="match status" value="1"/>
</dbReference>
<proteinExistence type="predicted"/>
<evidence type="ECO:0000313" key="2">
    <source>
        <dbReference type="Proteomes" id="UP000828390"/>
    </source>
</evidence>
<reference evidence="1" key="2">
    <citation type="submission" date="2020-11" db="EMBL/GenBank/DDBJ databases">
        <authorList>
            <person name="McCartney M.A."/>
            <person name="Auch B."/>
            <person name="Kono T."/>
            <person name="Mallez S."/>
            <person name="Becker A."/>
            <person name="Gohl D.M."/>
            <person name="Silverstein K.A.T."/>
            <person name="Koren S."/>
            <person name="Bechman K.B."/>
            <person name="Herman A."/>
            <person name="Abrahante J.E."/>
            <person name="Garbe J."/>
        </authorList>
    </citation>
    <scope>NUCLEOTIDE SEQUENCE</scope>
    <source>
        <strain evidence="1">Duluth1</strain>
        <tissue evidence="1">Whole animal</tissue>
    </source>
</reference>
<name>A0A9D4F7M2_DREPO</name>
<dbReference type="PANTHER" id="PTHR47331">
    <property type="entry name" value="PHD-TYPE DOMAIN-CONTAINING PROTEIN"/>
    <property type="match status" value="1"/>
</dbReference>
<dbReference type="AlphaFoldDB" id="A0A9D4F7M2"/>
<reference evidence="1" key="1">
    <citation type="journal article" date="2019" name="bioRxiv">
        <title>The Genome of the Zebra Mussel, Dreissena polymorpha: A Resource for Invasive Species Research.</title>
        <authorList>
            <person name="McCartney M.A."/>
            <person name="Auch B."/>
            <person name="Kono T."/>
            <person name="Mallez S."/>
            <person name="Zhang Y."/>
            <person name="Obille A."/>
            <person name="Becker A."/>
            <person name="Abrahante J.E."/>
            <person name="Garbe J."/>
            <person name="Badalamenti J.P."/>
            <person name="Herman A."/>
            <person name="Mangelson H."/>
            <person name="Liachko I."/>
            <person name="Sullivan S."/>
            <person name="Sone E.D."/>
            <person name="Koren S."/>
            <person name="Silverstein K.A.T."/>
            <person name="Beckman K.B."/>
            <person name="Gohl D.M."/>
        </authorList>
    </citation>
    <scope>NUCLEOTIDE SEQUENCE</scope>
    <source>
        <strain evidence="1">Duluth1</strain>
        <tissue evidence="1">Whole animal</tissue>
    </source>
</reference>
<organism evidence="1 2">
    <name type="scientific">Dreissena polymorpha</name>
    <name type="common">Zebra mussel</name>
    <name type="synonym">Mytilus polymorpha</name>
    <dbReference type="NCBI Taxonomy" id="45954"/>
    <lineage>
        <taxon>Eukaryota</taxon>
        <taxon>Metazoa</taxon>
        <taxon>Spiralia</taxon>
        <taxon>Lophotrochozoa</taxon>
        <taxon>Mollusca</taxon>
        <taxon>Bivalvia</taxon>
        <taxon>Autobranchia</taxon>
        <taxon>Heteroconchia</taxon>
        <taxon>Euheterodonta</taxon>
        <taxon>Imparidentia</taxon>
        <taxon>Neoheterodontei</taxon>
        <taxon>Myida</taxon>
        <taxon>Dreissenoidea</taxon>
        <taxon>Dreissenidae</taxon>
        <taxon>Dreissena</taxon>
    </lineage>
</organism>
<dbReference type="Proteomes" id="UP000828390">
    <property type="component" value="Unassembled WGS sequence"/>
</dbReference>